<evidence type="ECO:0000256" key="1">
    <source>
        <dbReference type="SAM" id="Phobius"/>
    </source>
</evidence>
<gene>
    <name evidence="3" type="ORF">FYC62_05660</name>
</gene>
<accession>A0A5C0VJN7</accession>
<sequence>MKKILFLALIALSMSSCATVFGGKVTAYQKTKPKDGEQQRSVRPVPLIANIILFPLGLVVDFATGAAYKPEPKK</sequence>
<reference evidence="3 4" key="1">
    <citation type="submission" date="2019-08" db="EMBL/GenBank/DDBJ databases">
        <title>Pedobacter sp. nov., isolated from Han river, South Korea.</title>
        <authorList>
            <person name="Lee D.-H."/>
            <person name="Kim Y.-S."/>
            <person name="Hwang E.-M."/>
            <person name="Le Tran T.C."/>
            <person name="Cha C.-J."/>
        </authorList>
    </citation>
    <scope>NUCLEOTIDE SEQUENCE [LARGE SCALE GENOMIC DNA]</scope>
    <source>
        <strain evidence="3 4">CJ43</strain>
    </source>
</reference>
<feature type="chain" id="PRO_5022661601" description="YceK/YidQ family lipoprotein" evidence="2">
    <location>
        <begin position="19"/>
        <end position="74"/>
    </location>
</feature>
<evidence type="ECO:0000256" key="2">
    <source>
        <dbReference type="SAM" id="SignalP"/>
    </source>
</evidence>
<evidence type="ECO:0000313" key="3">
    <source>
        <dbReference type="EMBL" id="QEK51214.1"/>
    </source>
</evidence>
<organism evidence="3 4">
    <name type="scientific">Pedobacter aquae</name>
    <dbReference type="NCBI Taxonomy" id="2605747"/>
    <lineage>
        <taxon>Bacteria</taxon>
        <taxon>Pseudomonadati</taxon>
        <taxon>Bacteroidota</taxon>
        <taxon>Sphingobacteriia</taxon>
        <taxon>Sphingobacteriales</taxon>
        <taxon>Sphingobacteriaceae</taxon>
        <taxon>Pedobacter</taxon>
    </lineage>
</organism>
<dbReference type="Proteomes" id="UP000323653">
    <property type="component" value="Chromosome"/>
</dbReference>
<evidence type="ECO:0000313" key="4">
    <source>
        <dbReference type="Proteomes" id="UP000323653"/>
    </source>
</evidence>
<feature type="signal peptide" evidence="2">
    <location>
        <begin position="1"/>
        <end position="18"/>
    </location>
</feature>
<protein>
    <recommendedName>
        <fullName evidence="5">YceK/YidQ family lipoprotein</fullName>
    </recommendedName>
</protein>
<proteinExistence type="predicted"/>
<dbReference type="AlphaFoldDB" id="A0A5C0VJN7"/>
<name>A0A5C0VJN7_9SPHI</name>
<keyword evidence="1" id="KW-1133">Transmembrane helix</keyword>
<feature type="transmembrane region" description="Helical" evidence="1">
    <location>
        <begin position="46"/>
        <end position="68"/>
    </location>
</feature>
<keyword evidence="1" id="KW-0812">Transmembrane</keyword>
<dbReference type="KEGG" id="pej:FYC62_05660"/>
<dbReference type="PROSITE" id="PS51257">
    <property type="entry name" value="PROKAR_LIPOPROTEIN"/>
    <property type="match status" value="1"/>
</dbReference>
<dbReference type="RefSeq" id="WP_039451488.1">
    <property type="nucleotide sequence ID" value="NZ_CP043329.1"/>
</dbReference>
<evidence type="ECO:0008006" key="5">
    <source>
        <dbReference type="Google" id="ProtNLM"/>
    </source>
</evidence>
<keyword evidence="1" id="KW-0472">Membrane</keyword>
<keyword evidence="2" id="KW-0732">Signal</keyword>
<keyword evidence="4" id="KW-1185">Reference proteome</keyword>
<dbReference type="EMBL" id="CP043329">
    <property type="protein sequence ID" value="QEK51214.1"/>
    <property type="molecule type" value="Genomic_DNA"/>
</dbReference>